<dbReference type="PANTHER" id="PTHR33744">
    <property type="entry name" value="CARBOHYDRATE DIACID REGULATOR"/>
    <property type="match status" value="1"/>
</dbReference>
<name>A0A117P5F1_9ACTN</name>
<feature type="region of interest" description="Disordered" evidence="1">
    <location>
        <begin position="121"/>
        <end position="141"/>
    </location>
</feature>
<feature type="compositionally biased region" description="Pro residues" evidence="1">
    <location>
        <begin position="125"/>
        <end position="134"/>
    </location>
</feature>
<dbReference type="EMBL" id="LMWJ01000015">
    <property type="protein sequence ID" value="KUM73402.1"/>
    <property type="molecule type" value="Genomic_DNA"/>
</dbReference>
<evidence type="ECO:0000256" key="1">
    <source>
        <dbReference type="SAM" id="MobiDB-lite"/>
    </source>
</evidence>
<dbReference type="Pfam" id="PF13556">
    <property type="entry name" value="HTH_30"/>
    <property type="match status" value="1"/>
</dbReference>
<gene>
    <name evidence="3" type="ORF">AQI70_21785</name>
</gene>
<dbReference type="PANTHER" id="PTHR33744:SF15">
    <property type="entry name" value="CARBOHYDRATE DIACID REGULATOR"/>
    <property type="match status" value="1"/>
</dbReference>
<accession>A0A117P5F1</accession>
<evidence type="ECO:0000259" key="2">
    <source>
        <dbReference type="Pfam" id="PF13556"/>
    </source>
</evidence>
<dbReference type="RefSeq" id="WP_062152637.1">
    <property type="nucleotide sequence ID" value="NZ_KQ947989.1"/>
</dbReference>
<proteinExistence type="predicted"/>
<feature type="domain" description="PucR C-terminal helix-turn-helix" evidence="2">
    <location>
        <begin position="267"/>
        <end position="324"/>
    </location>
</feature>
<dbReference type="Proteomes" id="UP000054024">
    <property type="component" value="Unassembled WGS sequence"/>
</dbReference>
<comment type="caution">
    <text evidence="3">The sequence shown here is derived from an EMBL/GenBank/DDBJ whole genome shotgun (WGS) entry which is preliminary data.</text>
</comment>
<keyword evidence="4" id="KW-1185">Reference proteome</keyword>
<dbReference type="STRING" id="146536.AQI70_21785"/>
<dbReference type="AlphaFoldDB" id="A0A117P5F1"/>
<evidence type="ECO:0000313" key="4">
    <source>
        <dbReference type="Proteomes" id="UP000054024"/>
    </source>
</evidence>
<protein>
    <recommendedName>
        <fullName evidence="2">PucR C-terminal helix-turn-helix domain-containing protein</fullName>
    </recommendedName>
</protein>
<organism evidence="3 4">
    <name type="scientific">Streptomyces curacoi</name>
    <dbReference type="NCBI Taxonomy" id="146536"/>
    <lineage>
        <taxon>Bacteria</taxon>
        <taxon>Bacillati</taxon>
        <taxon>Actinomycetota</taxon>
        <taxon>Actinomycetes</taxon>
        <taxon>Kitasatosporales</taxon>
        <taxon>Streptomycetaceae</taxon>
        <taxon>Streptomyces</taxon>
    </lineage>
</organism>
<dbReference type="InterPro" id="IPR025736">
    <property type="entry name" value="PucR_C-HTH_dom"/>
</dbReference>
<dbReference type="InterPro" id="IPR042070">
    <property type="entry name" value="PucR_C-HTH_sf"/>
</dbReference>
<dbReference type="Gene3D" id="1.10.10.2840">
    <property type="entry name" value="PucR C-terminal helix-turn-helix domain"/>
    <property type="match status" value="1"/>
</dbReference>
<evidence type="ECO:0000313" key="3">
    <source>
        <dbReference type="EMBL" id="KUM73402.1"/>
    </source>
</evidence>
<reference evidence="3 4" key="1">
    <citation type="submission" date="2015-10" db="EMBL/GenBank/DDBJ databases">
        <title>Draft genome sequence of Streptomyces curacoi DSM 40107, type strain for the species Streptomyces curacoi.</title>
        <authorList>
            <person name="Ruckert C."/>
            <person name="Winkler A."/>
            <person name="Kalinowski J."/>
            <person name="Kampfer P."/>
            <person name="Glaeser S."/>
        </authorList>
    </citation>
    <scope>NUCLEOTIDE SEQUENCE [LARGE SCALE GENOMIC DNA]</scope>
    <source>
        <strain evidence="3 4">DSM 40107</strain>
    </source>
</reference>
<sequence length="343" mass="36603">MDALTRRVLDGPLPVAVQGSPLAARLITADLTAWLETLAHDLSDAEIAKTFAQRFAAHAAAGFSREDAVCLQHTYAAVLTRTLGDPAPPCADGPGSPPIDAAHLTRILARVIAVAERTPVLVRPSPGPRTPPDSTPRDASHQTARWCVAASCSADDIKPALRAFRSANPDALIAVTGVHVTAFTTCPPTDAAVLGPHGLVPVDNGDTTRAARRAALAAVIARYYGTDVKDEDATPLLAAVDLPATEREAYVVRCLGALHTMERNRHLLQTLAVYLAHNQCTAAAARTLFIHRHTLAYRLRTIATITGLDLDAPFDRMRAEMALLLSDANCWGMPRRRGASRGH</sequence>
<dbReference type="OrthoDB" id="4571023at2"/>
<dbReference type="InterPro" id="IPR051448">
    <property type="entry name" value="CdaR-like_regulators"/>
</dbReference>